<dbReference type="GO" id="GO:0004807">
    <property type="term" value="F:triose-phosphate isomerase activity"/>
    <property type="evidence" value="ECO:0007669"/>
    <property type="project" value="UniProtKB-EC"/>
</dbReference>
<proteinExistence type="inferred from homology"/>
<dbReference type="PANTHER" id="PTHR21139:SF42">
    <property type="entry name" value="TRIOSEPHOSPHATE ISOMERASE"/>
    <property type="match status" value="1"/>
</dbReference>
<dbReference type="InterPro" id="IPR013785">
    <property type="entry name" value="Aldolase_TIM"/>
</dbReference>
<keyword evidence="3" id="KW-0324">Glycolysis</keyword>
<dbReference type="GO" id="GO:0006096">
    <property type="term" value="P:glycolytic process"/>
    <property type="evidence" value="ECO:0007669"/>
    <property type="project" value="UniProtKB-UniPathway"/>
</dbReference>
<comment type="subunit">
    <text evidence="3">Homodimer.</text>
</comment>
<dbReference type="PROSITE" id="PS51440">
    <property type="entry name" value="TIM_2"/>
    <property type="match status" value="1"/>
</dbReference>
<dbReference type="Gene3D" id="3.20.20.70">
    <property type="entry name" value="Aldolase class I"/>
    <property type="match status" value="1"/>
</dbReference>
<organism evidence="4 5">
    <name type="scientific">candidate division WWE3 bacterium</name>
    <dbReference type="NCBI Taxonomy" id="2053526"/>
    <lineage>
        <taxon>Bacteria</taxon>
        <taxon>Katanobacteria</taxon>
    </lineage>
</organism>
<dbReference type="AlphaFoldDB" id="A0A7X9E764"/>
<dbReference type="EMBL" id="JAAZNV010000009">
    <property type="protein sequence ID" value="NMB91757.1"/>
    <property type="molecule type" value="Genomic_DNA"/>
</dbReference>
<evidence type="ECO:0000313" key="4">
    <source>
        <dbReference type="EMBL" id="NMB91757.1"/>
    </source>
</evidence>
<dbReference type="Proteomes" id="UP000590542">
    <property type="component" value="Unassembled WGS sequence"/>
</dbReference>
<dbReference type="UniPathway" id="UPA00138"/>
<dbReference type="PANTHER" id="PTHR21139">
    <property type="entry name" value="TRIOSEPHOSPHATE ISOMERASE"/>
    <property type="match status" value="1"/>
</dbReference>
<dbReference type="GO" id="GO:0019563">
    <property type="term" value="P:glycerol catabolic process"/>
    <property type="evidence" value="ECO:0007669"/>
    <property type="project" value="TreeGrafter"/>
</dbReference>
<dbReference type="GO" id="GO:0005829">
    <property type="term" value="C:cytosol"/>
    <property type="evidence" value="ECO:0007669"/>
    <property type="project" value="TreeGrafter"/>
</dbReference>
<dbReference type="GO" id="GO:0046166">
    <property type="term" value="P:glyceraldehyde-3-phosphate biosynthetic process"/>
    <property type="evidence" value="ECO:0007669"/>
    <property type="project" value="TreeGrafter"/>
</dbReference>
<evidence type="ECO:0000256" key="1">
    <source>
        <dbReference type="ARBA" id="ARBA00007422"/>
    </source>
</evidence>
<evidence type="ECO:0000256" key="2">
    <source>
        <dbReference type="ARBA" id="ARBA00023235"/>
    </source>
</evidence>
<keyword evidence="2 3" id="KW-0413">Isomerase</keyword>
<dbReference type="GO" id="GO:0006094">
    <property type="term" value="P:gluconeogenesis"/>
    <property type="evidence" value="ECO:0007669"/>
    <property type="project" value="UniProtKB-UniPathway"/>
</dbReference>
<reference evidence="4 5" key="1">
    <citation type="journal article" date="2020" name="Biotechnol. Biofuels">
        <title>New insights from the biogas microbiome by comprehensive genome-resolved metagenomics of nearly 1600 species originating from multiple anaerobic digesters.</title>
        <authorList>
            <person name="Campanaro S."/>
            <person name="Treu L."/>
            <person name="Rodriguez-R L.M."/>
            <person name="Kovalovszki A."/>
            <person name="Ziels R.M."/>
            <person name="Maus I."/>
            <person name="Zhu X."/>
            <person name="Kougias P.G."/>
            <person name="Basile A."/>
            <person name="Luo G."/>
            <person name="Schluter A."/>
            <person name="Konstantinidis K.T."/>
            <person name="Angelidaki I."/>
        </authorList>
    </citation>
    <scope>NUCLEOTIDE SEQUENCE [LARGE SCALE GENOMIC DNA]</scope>
    <source>
        <strain evidence="4">AS27yjCOA_202</strain>
    </source>
</reference>
<evidence type="ECO:0000256" key="3">
    <source>
        <dbReference type="RuleBase" id="RU363013"/>
    </source>
</evidence>
<dbReference type="UniPathway" id="UPA00109">
    <property type="reaction ID" value="UER00189"/>
</dbReference>
<comment type="catalytic activity">
    <reaction evidence="3">
        <text>D-glyceraldehyde 3-phosphate = dihydroxyacetone phosphate</text>
        <dbReference type="Rhea" id="RHEA:18585"/>
        <dbReference type="ChEBI" id="CHEBI:57642"/>
        <dbReference type="ChEBI" id="CHEBI:59776"/>
        <dbReference type="EC" id="5.3.1.1"/>
    </reaction>
</comment>
<dbReference type="Pfam" id="PF00121">
    <property type="entry name" value="TIM"/>
    <property type="match status" value="1"/>
</dbReference>
<sequence>MINKYIVANWKENMGFEDTISWVDGFSGFLKFLSPENEIIIAPSFPFIPVIYELSKKSMLKVAAQDISLKEKGANTGETGAFQVKEFCKYAIIGHSERKEEVNVVVAKRDICLKEKITPIICFTNPEDLVRLHKEGVIMAWENPVNISKNGVYNAEDPSKIVLIVNEIRKIISSNTPLIYGGSVNENNIEHIAKITNLNGVLVGNASLDPKTFADIIRTYN</sequence>
<dbReference type="EC" id="5.3.1.1" evidence="3"/>
<gene>
    <name evidence="4" type="ORF">GYA37_02830</name>
</gene>
<keyword evidence="3" id="KW-0312">Gluconeogenesis</keyword>
<name>A0A7X9E764_UNCKA</name>
<protein>
    <recommendedName>
        <fullName evidence="3">Triosephosphate isomerase</fullName>
        <ecNumber evidence="3">5.3.1.1</ecNumber>
    </recommendedName>
</protein>
<comment type="subcellular location">
    <subcellularLocation>
        <location evidence="3">Cytoplasm</location>
    </subcellularLocation>
</comment>
<comment type="pathway">
    <text evidence="3">Carbohydrate biosynthesis; gluconeogenesis.</text>
</comment>
<dbReference type="CDD" id="cd00311">
    <property type="entry name" value="TIM"/>
    <property type="match status" value="1"/>
</dbReference>
<dbReference type="SUPFAM" id="SSF51351">
    <property type="entry name" value="Triosephosphate isomerase (TIM)"/>
    <property type="match status" value="1"/>
</dbReference>
<accession>A0A7X9E764</accession>
<keyword evidence="3" id="KW-0963">Cytoplasm</keyword>
<evidence type="ECO:0000313" key="5">
    <source>
        <dbReference type="Proteomes" id="UP000590542"/>
    </source>
</evidence>
<dbReference type="InterPro" id="IPR035990">
    <property type="entry name" value="TIM_sf"/>
</dbReference>
<dbReference type="InterPro" id="IPR000652">
    <property type="entry name" value="Triosephosphate_isomerase"/>
</dbReference>
<comment type="similarity">
    <text evidence="1 3">Belongs to the triosephosphate isomerase family.</text>
</comment>
<comment type="pathway">
    <text evidence="3">Carbohydrate degradation; glycolysis; D-glyceraldehyde 3-phosphate from glycerone phosphate: step 1/1.</text>
</comment>
<comment type="caution">
    <text evidence="4">The sequence shown here is derived from an EMBL/GenBank/DDBJ whole genome shotgun (WGS) entry which is preliminary data.</text>
</comment>